<dbReference type="Gene3D" id="3.80.10.10">
    <property type="entry name" value="Ribonuclease Inhibitor"/>
    <property type="match status" value="2"/>
</dbReference>
<comment type="caution">
    <text evidence="5">The sequence shown here is derived from an EMBL/GenBank/DDBJ whole genome shotgun (WGS) entry which is preliminary data.</text>
</comment>
<organism evidence="5">
    <name type="scientific">Salvia splendens</name>
    <name type="common">Scarlet sage</name>
    <dbReference type="NCBI Taxonomy" id="180675"/>
    <lineage>
        <taxon>Eukaryota</taxon>
        <taxon>Viridiplantae</taxon>
        <taxon>Streptophyta</taxon>
        <taxon>Embryophyta</taxon>
        <taxon>Tracheophyta</taxon>
        <taxon>Spermatophyta</taxon>
        <taxon>Magnoliopsida</taxon>
        <taxon>eudicotyledons</taxon>
        <taxon>Gunneridae</taxon>
        <taxon>Pentapetalae</taxon>
        <taxon>asterids</taxon>
        <taxon>lamiids</taxon>
        <taxon>Lamiales</taxon>
        <taxon>Lamiaceae</taxon>
        <taxon>Nepetoideae</taxon>
        <taxon>Mentheae</taxon>
        <taxon>Salviinae</taxon>
        <taxon>Salvia</taxon>
        <taxon>Salvia subgen. Calosphace</taxon>
        <taxon>core Calosphace</taxon>
    </lineage>
</organism>
<keyword evidence="2" id="KW-0611">Plant defense</keyword>
<dbReference type="SUPFAM" id="SSF52058">
    <property type="entry name" value="L domain-like"/>
    <property type="match status" value="1"/>
</dbReference>
<dbReference type="Pfam" id="PF23598">
    <property type="entry name" value="LRR_14"/>
    <property type="match status" value="1"/>
</dbReference>
<sequence>MEESEQQHYVDFYSGSRCRRTCWDLPSRTSSCRVGEIRAPPLPEPPPQPVPEPELFYGPTHRGTSDTPESKHTTRPSFGPRGFLHADSDVSSRFPPSAYTGQQREHPQTRNRHLHPTFPSPRTPAHPQLVLDLKPPLQHVLDQQPQPSHRRAAAPPAPAAALSPPLHMDQQLSPSCGHPTTHLRQAEACLELSTTVKQPLLQRPPSCLRSPSLHSATKLVSCEEKYLGIEGDAKVLNQVDLRLNEKKLVDDEVRAIEVDKIDDDDGLHDSTVDSLQQTLLLILQRHDHLITPPVKQQLISIHDKAVVLQFNLKHFPDKETIREVANTAEKIIQYLFSSQNLSDCGFIHPTVRLSDQLGKLAKELESTVGYVVDYCKSNGASDSPAVSSSSRYALKSEVQDLKVAPELIVRLSIRLRRLTEKIKSTARASVDENPSDSPSIPPFTYNDVVLKPTSKDLVVGFDEDVVPMRNRIIGHNDTTSIEVVAEKCLEDLIKQSLVLVTSRKSNGRTKTCRLHSMVRDFCVRKAGQEKFLLSVTDYFPNPILRRHFLPQVLQNHHRVSVSWHDLLLKDSTHSSCTTSIMCIPQRGYRPKCSVENFTSLRVLHVLRENDHSYWELGHVFELIHLTYLASYIPDSIVPPAIAKLQNLQTLIIYRSEVRLPVEIWSLRQLRHLIAFSFCSLPLPEGVTLSLENLQTLSMATNFVCSGRMVRMIPNIKKLEICYSQENFGVGNYLDNLIQLHKLEKLKLEMHSSSVTGLNTICHPFLKLKVRSSFVSYLDNLVFPPSLIKLELSGGWISWKDMTIIGSLPNLQVLKLKNYACHGEYWETIKGEFCHLMVLLVEESNLQRWTTECSHFPRLRCLMLHRCPYLNEIPSDIGDIPTLKLIEIDDHNQSLLCSAKIIQEDQHKYFRNYRLKVVVKHS</sequence>
<reference evidence="5" key="1">
    <citation type="submission" date="2018-01" db="EMBL/GenBank/DDBJ databases">
        <authorList>
            <person name="Mao J.F."/>
        </authorList>
    </citation>
    <scope>NUCLEOTIDE SEQUENCE</scope>
    <source>
        <strain evidence="5">Huo1</strain>
        <tissue evidence="5">Leaf</tissue>
    </source>
</reference>
<proteinExistence type="predicted"/>
<evidence type="ECO:0000256" key="3">
    <source>
        <dbReference type="SAM" id="MobiDB-lite"/>
    </source>
</evidence>
<dbReference type="GO" id="GO:0006952">
    <property type="term" value="P:defense response"/>
    <property type="evidence" value="ECO:0007669"/>
    <property type="project" value="UniProtKB-KW"/>
</dbReference>
<dbReference type="InterPro" id="IPR032675">
    <property type="entry name" value="LRR_dom_sf"/>
</dbReference>
<feature type="region of interest" description="Disordered" evidence="3">
    <location>
        <begin position="140"/>
        <end position="165"/>
    </location>
</feature>
<evidence type="ECO:0000256" key="1">
    <source>
        <dbReference type="ARBA" id="ARBA00022737"/>
    </source>
</evidence>
<feature type="region of interest" description="Disordered" evidence="3">
    <location>
        <begin position="33"/>
        <end position="125"/>
    </location>
</feature>
<dbReference type="InterPro" id="IPR036388">
    <property type="entry name" value="WH-like_DNA-bd_sf"/>
</dbReference>
<dbReference type="EMBL" id="PNBA02000002">
    <property type="protein sequence ID" value="KAG6434682.1"/>
    <property type="molecule type" value="Genomic_DNA"/>
</dbReference>
<gene>
    <name evidence="5" type="ORF">SASPL_106322</name>
</gene>
<dbReference type="InterPro" id="IPR055414">
    <property type="entry name" value="LRR_R13L4/SHOC2-like"/>
</dbReference>
<protein>
    <recommendedName>
        <fullName evidence="4">Disease resistance R13L4/SHOC-2-like LRR domain-containing protein</fullName>
    </recommendedName>
</protein>
<keyword evidence="1" id="KW-0677">Repeat</keyword>
<accession>A0A8X9AA55</accession>
<dbReference type="AlphaFoldDB" id="A0A8X9AA55"/>
<evidence type="ECO:0000313" key="6">
    <source>
        <dbReference type="Proteomes" id="UP000298416"/>
    </source>
</evidence>
<dbReference type="PANTHER" id="PTHR15140">
    <property type="entry name" value="TUBULIN-SPECIFIC CHAPERONE E"/>
    <property type="match status" value="1"/>
</dbReference>
<reference evidence="5" key="2">
    <citation type="submission" date="2020-08" db="EMBL/GenBank/DDBJ databases">
        <title>Plant Genome Project.</title>
        <authorList>
            <person name="Zhang R.-G."/>
        </authorList>
    </citation>
    <scope>NUCLEOTIDE SEQUENCE</scope>
    <source>
        <strain evidence="5">Huo1</strain>
        <tissue evidence="5">Leaf</tissue>
    </source>
</reference>
<evidence type="ECO:0000313" key="5">
    <source>
        <dbReference type="EMBL" id="KAG6434682.1"/>
    </source>
</evidence>
<name>A0A8X9AA55_SALSN</name>
<feature type="compositionally biased region" description="Pro residues" evidence="3">
    <location>
        <begin position="40"/>
        <end position="52"/>
    </location>
</feature>
<feature type="domain" description="Disease resistance R13L4/SHOC-2-like LRR" evidence="4">
    <location>
        <begin position="592"/>
        <end position="864"/>
    </location>
</feature>
<evidence type="ECO:0000259" key="4">
    <source>
        <dbReference type="Pfam" id="PF23598"/>
    </source>
</evidence>
<keyword evidence="6" id="KW-1185">Reference proteome</keyword>
<evidence type="ECO:0000256" key="2">
    <source>
        <dbReference type="ARBA" id="ARBA00022821"/>
    </source>
</evidence>
<dbReference type="PANTHER" id="PTHR15140:SF33">
    <property type="entry name" value="LATE BLIGHT RESISTANCE PROTEIN HOMOLOG R1A-3 ISOFORM X1"/>
    <property type="match status" value="1"/>
</dbReference>
<dbReference type="Proteomes" id="UP000298416">
    <property type="component" value="Unassembled WGS sequence"/>
</dbReference>
<dbReference type="Gene3D" id="1.10.10.10">
    <property type="entry name" value="Winged helix-like DNA-binding domain superfamily/Winged helix DNA-binding domain"/>
    <property type="match status" value="1"/>
</dbReference>